<keyword evidence="7" id="KW-1185">Reference proteome</keyword>
<dbReference type="GO" id="GO:0009234">
    <property type="term" value="P:menaquinone biosynthetic process"/>
    <property type="evidence" value="ECO:0007669"/>
    <property type="project" value="UniProtKB-UniRule"/>
</dbReference>
<dbReference type="InterPro" id="IPR041338">
    <property type="entry name" value="OSBS_N"/>
</dbReference>
<dbReference type="SFLD" id="SFLDS00001">
    <property type="entry name" value="Enolase"/>
    <property type="match status" value="1"/>
</dbReference>
<keyword evidence="1" id="KW-0479">Metal-binding</keyword>
<evidence type="ECO:0000256" key="1">
    <source>
        <dbReference type="ARBA" id="ARBA00022723"/>
    </source>
</evidence>
<reference evidence="6 7" key="1">
    <citation type="submission" date="2023-10" db="EMBL/GenBank/DDBJ databases">
        <title>Rubellicoccus peritrichatus gen. nov., sp. nov., isolated from an algae of coral reef tank.</title>
        <authorList>
            <person name="Luo J."/>
        </authorList>
    </citation>
    <scope>NUCLEOTIDE SEQUENCE [LARGE SCALE GENOMIC DNA]</scope>
    <source>
        <strain evidence="6 7">CR14</strain>
    </source>
</reference>
<dbReference type="SUPFAM" id="SSF54826">
    <property type="entry name" value="Enolase N-terminal domain-like"/>
    <property type="match status" value="1"/>
</dbReference>
<evidence type="ECO:0000256" key="3">
    <source>
        <dbReference type="ARBA" id="ARBA00023239"/>
    </source>
</evidence>
<sequence length="332" mass="37370">MRHKLEWRRYSRRFIKTLAVSGYDWATREGIIVKLTSEDGRIGFGEIAPVPWFPVESLEAAERRLAGLGEYWEDTKEVADNSDFPCTSFGLRCASGWLNGFQPVHEQLHIAGLLPAGKEAVKRVEGLLDEGFSTFKWKIGVDDRESEWRWAEQIFRLIHGRGVLRLDANGGLSSEDFEGWCRFLGEFPVEFVEQPLPVGKEREAFDIGRNYSISVAFDESVCKLESLERLSQEFSDAVFVIKPSQTGDPLRLSRWVVEHPLIRRIYSSAFETCIGFSHVFHLAALDTHAAEACGFGGVALMENDGLGLASSGPLLPTNSIQPIDFQTLWNQL</sequence>
<gene>
    <name evidence="6" type="primary">menC</name>
    <name evidence="6" type="ORF">RZN69_03595</name>
</gene>
<dbReference type="PANTHER" id="PTHR48073:SF2">
    <property type="entry name" value="O-SUCCINYLBENZOATE SYNTHASE"/>
    <property type="match status" value="1"/>
</dbReference>
<dbReference type="GO" id="GO:0043748">
    <property type="term" value="F:O-succinylbenzoate synthase activity"/>
    <property type="evidence" value="ECO:0007669"/>
    <property type="project" value="UniProtKB-EC"/>
</dbReference>
<protein>
    <recommendedName>
        <fullName evidence="4">o-succinylbenzoate synthase</fullName>
        <ecNumber evidence="4">4.2.1.113</ecNumber>
    </recommendedName>
</protein>
<dbReference type="Pfam" id="PF13378">
    <property type="entry name" value="MR_MLE_C"/>
    <property type="match status" value="1"/>
</dbReference>
<dbReference type="RefSeq" id="WP_317834644.1">
    <property type="nucleotide sequence ID" value="NZ_CP136920.1"/>
</dbReference>
<dbReference type="NCBIfam" id="TIGR01927">
    <property type="entry name" value="menC_gam_Gplu"/>
    <property type="match status" value="1"/>
</dbReference>
<evidence type="ECO:0000259" key="5">
    <source>
        <dbReference type="SMART" id="SM00922"/>
    </source>
</evidence>
<organism evidence="6 7">
    <name type="scientific">Rubellicoccus peritrichatus</name>
    <dbReference type="NCBI Taxonomy" id="3080537"/>
    <lineage>
        <taxon>Bacteria</taxon>
        <taxon>Pseudomonadati</taxon>
        <taxon>Verrucomicrobiota</taxon>
        <taxon>Opitutia</taxon>
        <taxon>Puniceicoccales</taxon>
        <taxon>Cerasicoccaceae</taxon>
        <taxon>Rubellicoccus</taxon>
    </lineage>
</organism>
<dbReference type="SFLD" id="SFLDF00009">
    <property type="entry name" value="o-succinylbenzoate_synthase"/>
    <property type="match status" value="1"/>
</dbReference>
<keyword evidence="2" id="KW-0460">Magnesium</keyword>
<evidence type="ECO:0000313" key="7">
    <source>
        <dbReference type="Proteomes" id="UP001304300"/>
    </source>
</evidence>
<dbReference type="Gene3D" id="3.20.20.120">
    <property type="entry name" value="Enolase-like C-terminal domain"/>
    <property type="match status" value="1"/>
</dbReference>
<dbReference type="InterPro" id="IPR029017">
    <property type="entry name" value="Enolase-like_N"/>
</dbReference>
<dbReference type="Proteomes" id="UP001304300">
    <property type="component" value="Chromosome"/>
</dbReference>
<dbReference type="SMART" id="SM00922">
    <property type="entry name" value="MR_MLE"/>
    <property type="match status" value="1"/>
</dbReference>
<dbReference type="AlphaFoldDB" id="A0AAQ3LCY0"/>
<keyword evidence="3 6" id="KW-0456">Lyase</keyword>
<dbReference type="CDD" id="cd03320">
    <property type="entry name" value="OSBS"/>
    <property type="match status" value="1"/>
</dbReference>
<evidence type="ECO:0000313" key="6">
    <source>
        <dbReference type="EMBL" id="WOO42159.1"/>
    </source>
</evidence>
<evidence type="ECO:0000256" key="2">
    <source>
        <dbReference type="ARBA" id="ARBA00022842"/>
    </source>
</evidence>
<dbReference type="EC" id="4.2.1.113" evidence="4"/>
<proteinExistence type="predicted"/>
<feature type="domain" description="Mandelate racemase/muconate lactonizing enzyme C-terminal" evidence="5">
    <location>
        <begin position="118"/>
        <end position="214"/>
    </location>
</feature>
<dbReference type="InterPro" id="IPR013342">
    <property type="entry name" value="Mandelate_racemase_C"/>
</dbReference>
<dbReference type="PANTHER" id="PTHR48073">
    <property type="entry name" value="O-SUCCINYLBENZOATE SYNTHASE-RELATED"/>
    <property type="match status" value="1"/>
</dbReference>
<dbReference type="InterPro" id="IPR029065">
    <property type="entry name" value="Enolase_C-like"/>
</dbReference>
<dbReference type="SUPFAM" id="SSF51604">
    <property type="entry name" value="Enolase C-terminal domain-like"/>
    <property type="match status" value="1"/>
</dbReference>
<dbReference type="InterPro" id="IPR036849">
    <property type="entry name" value="Enolase-like_C_sf"/>
</dbReference>
<dbReference type="Pfam" id="PF21508">
    <property type="entry name" value="MenC_N"/>
    <property type="match status" value="1"/>
</dbReference>
<dbReference type="SFLD" id="SFLDG00180">
    <property type="entry name" value="muconate_cycloisomerase"/>
    <property type="match status" value="1"/>
</dbReference>
<dbReference type="Gene3D" id="3.30.390.10">
    <property type="entry name" value="Enolase-like, N-terminal domain"/>
    <property type="match status" value="1"/>
</dbReference>
<dbReference type="KEGG" id="puo:RZN69_03595"/>
<evidence type="ECO:0000256" key="4">
    <source>
        <dbReference type="NCBIfam" id="TIGR01927"/>
    </source>
</evidence>
<dbReference type="EMBL" id="CP136920">
    <property type="protein sequence ID" value="WOO42159.1"/>
    <property type="molecule type" value="Genomic_DNA"/>
</dbReference>
<name>A0AAQ3LCY0_9BACT</name>
<accession>A0AAQ3LCY0</accession>
<dbReference type="GO" id="GO:0046872">
    <property type="term" value="F:metal ion binding"/>
    <property type="evidence" value="ECO:0007669"/>
    <property type="project" value="UniProtKB-KW"/>
</dbReference>